<sequence>MHSYVLSVRLTSGQITFIFRVVVQILAFGGMFLLGLIILGITPRVAQLHTHDVLNRIVGKSTTRKSTFLWIKNRLFNKEHDPTYRFPLLFAFILSLSYGLLVSLSDVGLIGLQTCSIPFSPITDFPASVRSESDARALVLSTMVNGTNPTAVKSIRCNFAQATAINRNETFNQCTSWNNSTYSDASAFSSLNLTDTDALMFQSLAGPQSSKEDGLPVYYFGPMGRTEEEAKINAGLAVVPHSTGVRMIVGTPNLSKNQSVSIPKSVAVEVSFGCLPVGIVVGMMPSRANARRGGFASIYFVPDPIYNTLMANQYVGPDHLFQPLTATAQKIRQRRLAMFNQSSLSDDGYFNANNTLMGYISTWRTQVSQALLATATIHIKTDDLLADCGDLVHGLVNVTASKQSLPSSLRPGACSEMLISGSYAAQGNITLRSTDMVCASTTEINMVQTALQTNGDGSLSANTTNLPSDLHELRADTTHDTIQRFTLSDNPSGNLRHYILQTTPTIIANQSISQIPDSLLSGSGSVGVSISQLGNAALGTWFDQGTELVVNNTFFTASASDLQTSAMIPKWAGEYVASIMISSFAMNGYVALGKPSLVVESTGGKKAVCYQLKYGAGFIPVVVSFVGILIWALVMLVTSQLRGVDLWEKRYGGLTPAKVTDAPILKLEKDEILRWEHDRAADLHLVHASASSFTLEMDKLGSYKGDGPDERSVLVSTRYVE</sequence>
<feature type="transmembrane region" description="Helical" evidence="1">
    <location>
        <begin position="17"/>
        <end position="41"/>
    </location>
</feature>
<keyword evidence="1" id="KW-0472">Membrane</keyword>
<accession>A0A9P6EQ28</accession>
<protein>
    <submittedName>
        <fullName evidence="2">Uncharacterized protein</fullName>
    </submittedName>
</protein>
<proteinExistence type="predicted"/>
<comment type="caution">
    <text evidence="2">The sequence shown here is derived from an EMBL/GenBank/DDBJ whole genome shotgun (WGS) entry which is preliminary data.</text>
</comment>
<dbReference type="EMBL" id="MU157829">
    <property type="protein sequence ID" value="KAF9533047.1"/>
    <property type="molecule type" value="Genomic_DNA"/>
</dbReference>
<organism evidence="2 3">
    <name type="scientific">Crepidotus variabilis</name>
    <dbReference type="NCBI Taxonomy" id="179855"/>
    <lineage>
        <taxon>Eukaryota</taxon>
        <taxon>Fungi</taxon>
        <taxon>Dikarya</taxon>
        <taxon>Basidiomycota</taxon>
        <taxon>Agaricomycotina</taxon>
        <taxon>Agaricomycetes</taxon>
        <taxon>Agaricomycetidae</taxon>
        <taxon>Agaricales</taxon>
        <taxon>Agaricineae</taxon>
        <taxon>Crepidotaceae</taxon>
        <taxon>Crepidotus</taxon>
    </lineage>
</organism>
<keyword evidence="1" id="KW-0812">Transmembrane</keyword>
<reference evidence="2" key="1">
    <citation type="submission" date="2020-11" db="EMBL/GenBank/DDBJ databases">
        <authorList>
            <consortium name="DOE Joint Genome Institute"/>
            <person name="Ahrendt S."/>
            <person name="Riley R."/>
            <person name="Andreopoulos W."/>
            <person name="Labutti K."/>
            <person name="Pangilinan J."/>
            <person name="Ruiz-Duenas F.J."/>
            <person name="Barrasa J.M."/>
            <person name="Sanchez-Garcia M."/>
            <person name="Camarero S."/>
            <person name="Miyauchi S."/>
            <person name="Serrano A."/>
            <person name="Linde D."/>
            <person name="Babiker R."/>
            <person name="Drula E."/>
            <person name="Ayuso-Fernandez I."/>
            <person name="Pacheco R."/>
            <person name="Padilla G."/>
            <person name="Ferreira P."/>
            <person name="Barriuso J."/>
            <person name="Kellner H."/>
            <person name="Castanera R."/>
            <person name="Alfaro M."/>
            <person name="Ramirez L."/>
            <person name="Pisabarro A.G."/>
            <person name="Kuo A."/>
            <person name="Tritt A."/>
            <person name="Lipzen A."/>
            <person name="He G."/>
            <person name="Yan M."/>
            <person name="Ng V."/>
            <person name="Cullen D."/>
            <person name="Martin F."/>
            <person name="Rosso M.-N."/>
            <person name="Henrissat B."/>
            <person name="Hibbett D."/>
            <person name="Martinez A.T."/>
            <person name="Grigoriev I.V."/>
        </authorList>
    </citation>
    <scope>NUCLEOTIDE SEQUENCE</scope>
    <source>
        <strain evidence="2">CBS 506.95</strain>
    </source>
</reference>
<keyword evidence="1" id="KW-1133">Transmembrane helix</keyword>
<keyword evidence="3" id="KW-1185">Reference proteome</keyword>
<dbReference type="OrthoDB" id="3066754at2759"/>
<gene>
    <name evidence="2" type="ORF">CPB83DRAFT_845729</name>
</gene>
<dbReference type="Proteomes" id="UP000807306">
    <property type="component" value="Unassembled WGS sequence"/>
</dbReference>
<evidence type="ECO:0000256" key="1">
    <source>
        <dbReference type="SAM" id="Phobius"/>
    </source>
</evidence>
<feature type="transmembrane region" description="Helical" evidence="1">
    <location>
        <begin position="88"/>
        <end position="112"/>
    </location>
</feature>
<name>A0A9P6EQ28_9AGAR</name>
<dbReference type="AlphaFoldDB" id="A0A9P6EQ28"/>
<feature type="transmembrane region" description="Helical" evidence="1">
    <location>
        <begin position="614"/>
        <end position="637"/>
    </location>
</feature>
<evidence type="ECO:0000313" key="2">
    <source>
        <dbReference type="EMBL" id="KAF9533047.1"/>
    </source>
</evidence>
<evidence type="ECO:0000313" key="3">
    <source>
        <dbReference type="Proteomes" id="UP000807306"/>
    </source>
</evidence>